<dbReference type="KEGG" id="sur:STAUR_7957"/>
<evidence type="ECO:0000256" key="1">
    <source>
        <dbReference type="SAM" id="MobiDB-lite"/>
    </source>
</evidence>
<organism evidence="2 3">
    <name type="scientific">Stigmatella aurantiaca (strain DW4/3-1)</name>
    <dbReference type="NCBI Taxonomy" id="378806"/>
    <lineage>
        <taxon>Bacteria</taxon>
        <taxon>Pseudomonadati</taxon>
        <taxon>Myxococcota</taxon>
        <taxon>Myxococcia</taxon>
        <taxon>Myxococcales</taxon>
        <taxon>Cystobacterineae</taxon>
        <taxon>Archangiaceae</taxon>
        <taxon>Stigmatella</taxon>
    </lineage>
</organism>
<dbReference type="AlphaFoldDB" id="E3FQ09"/>
<dbReference type="HOGENOM" id="CLU_2481825_0_0_7"/>
<evidence type="ECO:0000313" key="2">
    <source>
        <dbReference type="EMBL" id="ADO75712.1"/>
    </source>
</evidence>
<sequence length="87" mass="9354">MALGRCLARGPRVPSLDGKHPRPAPFTVDEGPLSHGFLGNQMEEPLSQPAVVSPLEAHLGDWLRFVSNHGSHAFSRAEPAAGAHRRV</sequence>
<protein>
    <submittedName>
        <fullName evidence="2">Uncharacterized protein</fullName>
    </submittedName>
</protein>
<dbReference type="STRING" id="378806.STAUR_7957"/>
<dbReference type="EMBL" id="CP002271">
    <property type="protein sequence ID" value="ADO75712.1"/>
    <property type="molecule type" value="Genomic_DNA"/>
</dbReference>
<proteinExistence type="predicted"/>
<dbReference type="Proteomes" id="UP000001351">
    <property type="component" value="Chromosome"/>
</dbReference>
<evidence type="ECO:0000313" key="3">
    <source>
        <dbReference type="Proteomes" id="UP000001351"/>
    </source>
</evidence>
<reference evidence="2 3" key="1">
    <citation type="journal article" date="2011" name="Mol. Biol. Evol.">
        <title>Comparative genomic analysis of fruiting body formation in Myxococcales.</title>
        <authorList>
            <person name="Huntley S."/>
            <person name="Hamann N."/>
            <person name="Wegener-Feldbrugge S."/>
            <person name="Treuner-Lange A."/>
            <person name="Kube M."/>
            <person name="Reinhardt R."/>
            <person name="Klages S."/>
            <person name="Muller R."/>
            <person name="Ronning C.M."/>
            <person name="Nierman W.C."/>
            <person name="Sogaard-Andersen L."/>
        </authorList>
    </citation>
    <scope>NUCLEOTIDE SEQUENCE [LARGE SCALE GENOMIC DNA]</scope>
    <source>
        <strain evidence="2 3">DW4/3-1</strain>
    </source>
</reference>
<accession>E3FQ09</accession>
<keyword evidence="3" id="KW-1185">Reference proteome</keyword>
<gene>
    <name evidence="2" type="ordered locus">STAUR_7957</name>
</gene>
<name>E3FQ09_STIAD</name>
<feature type="region of interest" description="Disordered" evidence="1">
    <location>
        <begin position="1"/>
        <end position="34"/>
    </location>
</feature>